<evidence type="ECO:0000313" key="2">
    <source>
        <dbReference type="Proteomes" id="UP001596415"/>
    </source>
</evidence>
<name>A0ABW2MMG8_9FLAO</name>
<dbReference type="InterPro" id="IPR020018">
    <property type="entry name" value="Motility-assoc_lipoprot_GldH"/>
</dbReference>
<comment type="caution">
    <text evidence="1">The sequence shown here is derived from an EMBL/GenBank/DDBJ whole genome shotgun (WGS) entry which is preliminary data.</text>
</comment>
<dbReference type="Pfam" id="PF14109">
    <property type="entry name" value="GldH_lipo"/>
    <property type="match status" value="1"/>
</dbReference>
<sequence length="167" mass="18703">MHRIFVSCIMMVCLVGCSSDTVVSEMESIDGGWSKDEPVVFKIPALDSVTPYNLFLTVRNNNEYGYSNLFLITKLDFPNGKVVTDTLEYRMANPDGTWLGTGVGAIKESKLWYKEEMVFKEAGNYSLMVMHAMRNNGEVEGVTQLQGITDVGYSIEKIKFENGNSDE</sequence>
<accession>A0ABW2MMG8</accession>
<evidence type="ECO:0000313" key="1">
    <source>
        <dbReference type="EMBL" id="MFC7356092.1"/>
    </source>
</evidence>
<reference evidence="2" key="1">
    <citation type="journal article" date="2019" name="Int. J. Syst. Evol. Microbiol.">
        <title>The Global Catalogue of Microorganisms (GCM) 10K type strain sequencing project: providing services to taxonomists for standard genome sequencing and annotation.</title>
        <authorList>
            <consortium name="The Broad Institute Genomics Platform"/>
            <consortium name="The Broad Institute Genome Sequencing Center for Infectious Disease"/>
            <person name="Wu L."/>
            <person name="Ma J."/>
        </authorList>
    </citation>
    <scope>NUCLEOTIDE SEQUENCE [LARGE SCALE GENOMIC DNA]</scope>
    <source>
        <strain evidence="2">CGMCC 1.16306</strain>
    </source>
</reference>
<gene>
    <name evidence="1" type="ORF">ACFQO1_00205</name>
</gene>
<dbReference type="RefSeq" id="WP_380215506.1">
    <property type="nucleotide sequence ID" value="NZ_JBHTBN010000001.1"/>
</dbReference>
<keyword evidence="1" id="KW-0449">Lipoprotein</keyword>
<protein>
    <submittedName>
        <fullName evidence="1">Gliding motility lipoprotein GldH</fullName>
    </submittedName>
</protein>
<dbReference type="NCBIfam" id="TIGR03511">
    <property type="entry name" value="GldH_lipo"/>
    <property type="match status" value="1"/>
</dbReference>
<organism evidence="1 2">
    <name type="scientific">Jejudonia soesokkakensis</name>
    <dbReference type="NCBI Taxonomy" id="1323432"/>
    <lineage>
        <taxon>Bacteria</taxon>
        <taxon>Pseudomonadati</taxon>
        <taxon>Bacteroidota</taxon>
        <taxon>Flavobacteriia</taxon>
        <taxon>Flavobacteriales</taxon>
        <taxon>Flavobacteriaceae</taxon>
        <taxon>Jejudonia</taxon>
    </lineage>
</organism>
<proteinExistence type="predicted"/>
<keyword evidence="2" id="KW-1185">Reference proteome</keyword>
<dbReference type="Proteomes" id="UP001596415">
    <property type="component" value="Unassembled WGS sequence"/>
</dbReference>
<dbReference type="EMBL" id="JBHTBN010000001">
    <property type="protein sequence ID" value="MFC7356092.1"/>
    <property type="molecule type" value="Genomic_DNA"/>
</dbReference>